<dbReference type="SUPFAM" id="SSF81321">
    <property type="entry name" value="Family A G protein-coupled receptor-like"/>
    <property type="match status" value="1"/>
</dbReference>
<dbReference type="InterPro" id="IPR000276">
    <property type="entry name" value="GPCR_Rhodpsn"/>
</dbReference>
<dbReference type="Proteomes" id="UP000245119">
    <property type="component" value="Linkage Group LG4"/>
</dbReference>
<dbReference type="CDD" id="cd00637">
    <property type="entry name" value="7tm_classA_rhodopsin-like"/>
    <property type="match status" value="1"/>
</dbReference>
<evidence type="ECO:0000256" key="6">
    <source>
        <dbReference type="ARBA" id="ARBA00023170"/>
    </source>
</evidence>
<feature type="transmembrane region" description="Helical" evidence="8">
    <location>
        <begin position="43"/>
        <end position="66"/>
    </location>
</feature>
<keyword evidence="4" id="KW-0297">G-protein coupled receptor</keyword>
<feature type="transmembrane region" description="Helical" evidence="8">
    <location>
        <begin position="228"/>
        <end position="250"/>
    </location>
</feature>
<evidence type="ECO:0000256" key="7">
    <source>
        <dbReference type="ARBA" id="ARBA00023224"/>
    </source>
</evidence>
<dbReference type="Gene3D" id="1.20.1070.10">
    <property type="entry name" value="Rhodopsin 7-helix transmembrane proteins"/>
    <property type="match status" value="1"/>
</dbReference>
<dbReference type="PROSITE" id="PS50262">
    <property type="entry name" value="G_PROTEIN_RECEP_F1_2"/>
    <property type="match status" value="1"/>
</dbReference>
<evidence type="ECO:0000256" key="8">
    <source>
        <dbReference type="SAM" id="Phobius"/>
    </source>
</evidence>
<sequence>MADAEESEASVAEDFVAVSSVGELYSRGDIDNALDDLIKQHTLLVLPAVVFVGLVMILGLAGNALASLMHYKHFPPSAIRSLNLSLSAVGLVASVVCCPEEIVEMCMKYTLHSAWSCRAFRGLKGALTFSSAFLLVAVAVYRYNTVCCKSRRLWTIKDARVAVVVCVIVAVSLSTPLVVLSGRHTITMTAIKRTSTSVLMPNVSVYTCGVEDAFVGSTFVLMNNVVMATAYICGVVVVTVSYAQISRHVLRRRKRSSRKLVLRARENGTCVISPIERRGGFHVTLSTLFVDPVEGTSRISNESSPVPARLCISRDTCTQETSFVNEKSDTIGMTCSSDGIKEVFPSILLDARAPKPGEEAGLSRDHQKQDTMTRVICGSPSYHCEPITRFS</sequence>
<dbReference type="GO" id="GO:0004930">
    <property type="term" value="F:G protein-coupled receptor activity"/>
    <property type="evidence" value="ECO:0007669"/>
    <property type="project" value="UniProtKB-KW"/>
</dbReference>
<dbReference type="AlphaFoldDB" id="A0A2T7PEH4"/>
<keyword evidence="5 8" id="KW-0472">Membrane</keyword>
<keyword evidence="6" id="KW-0675">Receptor</keyword>
<evidence type="ECO:0000256" key="2">
    <source>
        <dbReference type="ARBA" id="ARBA00022692"/>
    </source>
</evidence>
<feature type="transmembrane region" description="Helical" evidence="8">
    <location>
        <begin position="119"/>
        <end position="141"/>
    </location>
</feature>
<protein>
    <recommendedName>
        <fullName evidence="9">G-protein coupled receptors family 1 profile domain-containing protein</fullName>
    </recommendedName>
</protein>
<keyword evidence="3 8" id="KW-1133">Transmembrane helix</keyword>
<keyword evidence="2 8" id="KW-0812">Transmembrane</keyword>
<evidence type="ECO:0000256" key="1">
    <source>
        <dbReference type="ARBA" id="ARBA00004141"/>
    </source>
</evidence>
<evidence type="ECO:0000256" key="4">
    <source>
        <dbReference type="ARBA" id="ARBA00023040"/>
    </source>
</evidence>
<comment type="caution">
    <text evidence="10">The sequence shown here is derived from an EMBL/GenBank/DDBJ whole genome shotgun (WGS) entry which is preliminary data.</text>
</comment>
<feature type="transmembrane region" description="Helical" evidence="8">
    <location>
        <begin position="161"/>
        <end position="182"/>
    </location>
</feature>
<dbReference type="PANTHER" id="PTHR24238:SF47">
    <property type="entry name" value="ECDYSTEROIDS_DOPAMINE RECEPTOR-RELATED"/>
    <property type="match status" value="1"/>
</dbReference>
<name>A0A2T7PEH4_POMCA</name>
<dbReference type="PANTHER" id="PTHR24238">
    <property type="entry name" value="G-PROTEIN COUPLED RECEPTOR"/>
    <property type="match status" value="1"/>
</dbReference>
<dbReference type="InterPro" id="IPR017452">
    <property type="entry name" value="GPCR_Rhodpsn_7TM"/>
</dbReference>
<feature type="domain" description="G-protein coupled receptors family 1 profile" evidence="9">
    <location>
        <begin position="62"/>
        <end position="261"/>
    </location>
</feature>
<evidence type="ECO:0000259" key="9">
    <source>
        <dbReference type="PROSITE" id="PS50262"/>
    </source>
</evidence>
<dbReference type="GO" id="GO:0016020">
    <property type="term" value="C:membrane"/>
    <property type="evidence" value="ECO:0007669"/>
    <property type="project" value="UniProtKB-SubCell"/>
</dbReference>
<evidence type="ECO:0000313" key="10">
    <source>
        <dbReference type="EMBL" id="PVD31813.1"/>
    </source>
</evidence>
<gene>
    <name evidence="10" type="ORF">C0Q70_07231</name>
</gene>
<evidence type="ECO:0000256" key="3">
    <source>
        <dbReference type="ARBA" id="ARBA00022989"/>
    </source>
</evidence>
<comment type="subcellular location">
    <subcellularLocation>
        <location evidence="1">Membrane</location>
        <topology evidence="1">Multi-pass membrane protein</topology>
    </subcellularLocation>
</comment>
<proteinExistence type="predicted"/>
<reference evidence="10 11" key="1">
    <citation type="submission" date="2018-04" db="EMBL/GenBank/DDBJ databases">
        <title>The genome of golden apple snail Pomacea canaliculata provides insight into stress tolerance and invasive adaptation.</title>
        <authorList>
            <person name="Liu C."/>
            <person name="Liu B."/>
            <person name="Ren Y."/>
            <person name="Zhang Y."/>
            <person name="Wang H."/>
            <person name="Li S."/>
            <person name="Jiang F."/>
            <person name="Yin L."/>
            <person name="Zhang G."/>
            <person name="Qian W."/>
            <person name="Fan W."/>
        </authorList>
    </citation>
    <scope>NUCLEOTIDE SEQUENCE [LARGE SCALE GENOMIC DNA]</scope>
    <source>
        <strain evidence="10">SZHN2017</strain>
        <tissue evidence="10">Muscle</tissue>
    </source>
</reference>
<dbReference type="EMBL" id="PZQS01000004">
    <property type="protein sequence ID" value="PVD31813.1"/>
    <property type="molecule type" value="Genomic_DNA"/>
</dbReference>
<evidence type="ECO:0000256" key="5">
    <source>
        <dbReference type="ARBA" id="ARBA00023136"/>
    </source>
</evidence>
<dbReference type="OrthoDB" id="6161389at2759"/>
<evidence type="ECO:0000313" key="11">
    <source>
        <dbReference type="Proteomes" id="UP000245119"/>
    </source>
</evidence>
<accession>A0A2T7PEH4</accession>
<keyword evidence="7" id="KW-0807">Transducer</keyword>
<organism evidence="10 11">
    <name type="scientific">Pomacea canaliculata</name>
    <name type="common">Golden apple snail</name>
    <dbReference type="NCBI Taxonomy" id="400727"/>
    <lineage>
        <taxon>Eukaryota</taxon>
        <taxon>Metazoa</taxon>
        <taxon>Spiralia</taxon>
        <taxon>Lophotrochozoa</taxon>
        <taxon>Mollusca</taxon>
        <taxon>Gastropoda</taxon>
        <taxon>Caenogastropoda</taxon>
        <taxon>Architaenioglossa</taxon>
        <taxon>Ampullarioidea</taxon>
        <taxon>Ampullariidae</taxon>
        <taxon>Pomacea</taxon>
    </lineage>
</organism>
<keyword evidence="11" id="KW-1185">Reference proteome</keyword>
<dbReference type="Pfam" id="PF00001">
    <property type="entry name" value="7tm_1"/>
    <property type="match status" value="1"/>
</dbReference>